<feature type="transmembrane region" description="Helical" evidence="1">
    <location>
        <begin position="54"/>
        <end position="73"/>
    </location>
</feature>
<dbReference type="InterPro" id="IPR008972">
    <property type="entry name" value="Cupredoxin"/>
</dbReference>
<organism evidence="3">
    <name type="scientific">Anaerolinea thermolimosa</name>
    <dbReference type="NCBI Taxonomy" id="229919"/>
    <lineage>
        <taxon>Bacteria</taxon>
        <taxon>Bacillati</taxon>
        <taxon>Chloroflexota</taxon>
        <taxon>Anaerolineae</taxon>
        <taxon>Anaerolineales</taxon>
        <taxon>Anaerolineaceae</taxon>
        <taxon>Anaerolinea</taxon>
    </lineage>
</organism>
<dbReference type="AlphaFoldDB" id="A0A7C4KG09"/>
<dbReference type="GO" id="GO:0016020">
    <property type="term" value="C:membrane"/>
    <property type="evidence" value="ECO:0007669"/>
    <property type="project" value="InterPro"/>
</dbReference>
<evidence type="ECO:0000256" key="1">
    <source>
        <dbReference type="SAM" id="Phobius"/>
    </source>
</evidence>
<name>A0A7C4KG09_9CHLR</name>
<dbReference type="InterPro" id="IPR002429">
    <property type="entry name" value="CcO_II-like_C"/>
</dbReference>
<reference evidence="3" key="1">
    <citation type="journal article" date="2020" name="mSystems">
        <title>Genome- and Community-Level Interaction Insights into Carbon Utilization and Element Cycling Functions of Hydrothermarchaeota in Hydrothermal Sediment.</title>
        <authorList>
            <person name="Zhou Z."/>
            <person name="Liu Y."/>
            <person name="Xu W."/>
            <person name="Pan J."/>
            <person name="Luo Z.H."/>
            <person name="Li M."/>
        </authorList>
    </citation>
    <scope>NUCLEOTIDE SEQUENCE [LARGE SCALE GENOMIC DNA]</scope>
    <source>
        <strain evidence="3">SpSt-573</strain>
    </source>
</reference>
<evidence type="ECO:0000259" key="2">
    <source>
        <dbReference type="PROSITE" id="PS50857"/>
    </source>
</evidence>
<dbReference type="SUPFAM" id="SSF49503">
    <property type="entry name" value="Cupredoxins"/>
    <property type="match status" value="1"/>
</dbReference>
<sequence length="82" mass="8811">MDGYGISVKADPGQTATLTFVVDKPGSFRLRCNVTCGAMHPFMIGKLHVGPNTWLYRSIGLALIGLLSIFIFAGRKNLTPGT</sequence>
<dbReference type="Gene3D" id="2.60.40.420">
    <property type="entry name" value="Cupredoxins - blue copper proteins"/>
    <property type="match status" value="1"/>
</dbReference>
<evidence type="ECO:0000313" key="3">
    <source>
        <dbReference type="EMBL" id="HGS20875.1"/>
    </source>
</evidence>
<keyword evidence="1" id="KW-0812">Transmembrane</keyword>
<keyword evidence="1" id="KW-1133">Transmembrane helix</keyword>
<dbReference type="PROSITE" id="PS50857">
    <property type="entry name" value="COX2_CUA"/>
    <property type="match status" value="1"/>
</dbReference>
<gene>
    <name evidence="3" type="ORF">ENT37_03280</name>
</gene>
<protein>
    <recommendedName>
        <fullName evidence="2">Cytochrome oxidase subunit II copper A binding domain-containing protein</fullName>
    </recommendedName>
</protein>
<dbReference type="GO" id="GO:0005507">
    <property type="term" value="F:copper ion binding"/>
    <property type="evidence" value="ECO:0007669"/>
    <property type="project" value="InterPro"/>
</dbReference>
<comment type="caution">
    <text evidence="3">The sequence shown here is derived from an EMBL/GenBank/DDBJ whole genome shotgun (WGS) entry which is preliminary data.</text>
</comment>
<proteinExistence type="predicted"/>
<keyword evidence="1" id="KW-0472">Membrane</keyword>
<dbReference type="GO" id="GO:0004129">
    <property type="term" value="F:cytochrome-c oxidase activity"/>
    <property type="evidence" value="ECO:0007669"/>
    <property type="project" value="InterPro"/>
</dbReference>
<feature type="domain" description="Cytochrome oxidase subunit II copper A binding" evidence="2">
    <location>
        <begin position="1"/>
        <end position="62"/>
    </location>
</feature>
<accession>A0A7C4KG09</accession>
<dbReference type="EMBL" id="DSYK01000170">
    <property type="protein sequence ID" value="HGS20875.1"/>
    <property type="molecule type" value="Genomic_DNA"/>
</dbReference>